<gene>
    <name evidence="1" type="ORF">DFP72DRAFT_1054634</name>
</gene>
<reference evidence="1 2" key="1">
    <citation type="submission" date="2020-07" db="EMBL/GenBank/DDBJ databases">
        <title>Comparative genomics of pyrophilous fungi reveals a link between fire events and developmental genes.</title>
        <authorList>
            <consortium name="DOE Joint Genome Institute"/>
            <person name="Steindorff A.S."/>
            <person name="Carver A."/>
            <person name="Calhoun S."/>
            <person name="Stillman K."/>
            <person name="Liu H."/>
            <person name="Lipzen A."/>
            <person name="Pangilinan J."/>
            <person name="Labutti K."/>
            <person name="Bruns T.D."/>
            <person name="Grigoriev I.V."/>
        </authorList>
    </citation>
    <scope>NUCLEOTIDE SEQUENCE [LARGE SCALE GENOMIC DNA]</scope>
    <source>
        <strain evidence="1 2">CBS 144469</strain>
    </source>
</reference>
<protein>
    <submittedName>
        <fullName evidence="1">Uncharacterized protein</fullName>
    </submittedName>
</protein>
<dbReference type="EMBL" id="JACGCI010000215">
    <property type="protein sequence ID" value="KAF6741825.1"/>
    <property type="molecule type" value="Genomic_DNA"/>
</dbReference>
<organism evidence="1 2">
    <name type="scientific">Ephemerocybe angulata</name>
    <dbReference type="NCBI Taxonomy" id="980116"/>
    <lineage>
        <taxon>Eukaryota</taxon>
        <taxon>Fungi</taxon>
        <taxon>Dikarya</taxon>
        <taxon>Basidiomycota</taxon>
        <taxon>Agaricomycotina</taxon>
        <taxon>Agaricomycetes</taxon>
        <taxon>Agaricomycetidae</taxon>
        <taxon>Agaricales</taxon>
        <taxon>Agaricineae</taxon>
        <taxon>Psathyrellaceae</taxon>
        <taxon>Ephemerocybe</taxon>
    </lineage>
</organism>
<accession>A0A8H6H7C7</accession>
<keyword evidence="2" id="KW-1185">Reference proteome</keyword>
<name>A0A8H6H7C7_9AGAR</name>
<dbReference type="Proteomes" id="UP000521943">
    <property type="component" value="Unassembled WGS sequence"/>
</dbReference>
<proteinExistence type="predicted"/>
<evidence type="ECO:0000313" key="1">
    <source>
        <dbReference type="EMBL" id="KAF6741825.1"/>
    </source>
</evidence>
<sequence>MVMLGGNKRMRREALVMFGPACPHRPASSAPGAGIDDRFDTFVPSYHHYAWANALLSLFVNSVSLCEEYSPGASAGLGCPARKWTVAVVVRLAWGDVGRSTGVNFDTTCNISPSLRPFQLLVEGPSPGPLDTSNLLFALSSSIVFRVSLTGSRWNFEFVGACAAEWPSNLAGTSMYTREHDHLPFRTPHSVGVLLHRDSQTSCPLHFSPPLLSSLDPLIATLHDSPSSHCKGNTTTLSDRSEASSTDQITRPWATMGASWLSLSFRVMGVWFDSLASLMSLCLRTDVGPVFVHPLCITTLHILVYFELFVATLNTIDGAAEWSSMLTFEPSVWTSFDLYEFPAHYSNWDAPSLNLIDGETETFGVSGGSPEVLLVPHISPYLDPESSLQTVRIGLGIDRVREVGQPGFELVSAILEHPALPRVHDFGDTYDLVEYQQ</sequence>
<dbReference type="AlphaFoldDB" id="A0A8H6H7C7"/>
<evidence type="ECO:0000313" key="2">
    <source>
        <dbReference type="Proteomes" id="UP000521943"/>
    </source>
</evidence>
<comment type="caution">
    <text evidence="1">The sequence shown here is derived from an EMBL/GenBank/DDBJ whole genome shotgun (WGS) entry which is preliminary data.</text>
</comment>